<feature type="transmembrane region" description="Helical" evidence="1">
    <location>
        <begin position="106"/>
        <end position="125"/>
    </location>
</feature>
<feature type="transmembrane region" description="Helical" evidence="1">
    <location>
        <begin position="170"/>
        <end position="192"/>
    </location>
</feature>
<gene>
    <name evidence="3" type="ORF">E9229_003565</name>
</gene>
<organism evidence="3 4">
    <name type="scientific">Paeniglutamicibacter cryotolerans</name>
    <dbReference type="NCBI Taxonomy" id="670079"/>
    <lineage>
        <taxon>Bacteria</taxon>
        <taxon>Bacillati</taxon>
        <taxon>Actinomycetota</taxon>
        <taxon>Actinomycetes</taxon>
        <taxon>Micrococcales</taxon>
        <taxon>Micrococcaceae</taxon>
        <taxon>Paeniglutamicibacter</taxon>
    </lineage>
</organism>
<sequence length="379" mass="40126">MNERLWPGWIAILFGCLFLLVTGIYLLALQYRRYGRLSWGRSIGTTGVVVYLFALGAYTMLPLPASRGDFCATQGHRGFQKEPLNFLHEIQADLSGPMGAILRDPAFVQVALNVLLFIPLGLFAVRWLKSGFLGALALGALATVAIEMTQYTGVWGLFGCAYRFADVDDLMANFIGALIGAVLAYLPVFAWLGGPARNAEELGPRPLTRPRRLLGMVFDVAFLQLVWLLVAGIQMAGEALGFGVAGHPLLFWAYLLAPAAAVVFAPGLGRTRASWGQRCVWIGAVSGDGASAGSGRTLLRALLGAGGFSMAWNLSVLMPGTGLGGAGAGIGLLLLVAAVISVLLDPRALGVSIRLSGLSMADLRVPAGPARMNRIRSNA</sequence>
<evidence type="ECO:0000259" key="2">
    <source>
        <dbReference type="Pfam" id="PF04892"/>
    </source>
</evidence>
<dbReference type="Pfam" id="PF04892">
    <property type="entry name" value="VanZ"/>
    <property type="match status" value="1"/>
</dbReference>
<dbReference type="Proteomes" id="UP000523000">
    <property type="component" value="Unassembled WGS sequence"/>
</dbReference>
<dbReference type="PROSITE" id="PS51257">
    <property type="entry name" value="PROKAR_LIPOPROTEIN"/>
    <property type="match status" value="1"/>
</dbReference>
<feature type="transmembrane region" description="Helical" evidence="1">
    <location>
        <begin position="298"/>
        <end position="317"/>
    </location>
</feature>
<feature type="transmembrane region" description="Helical" evidence="1">
    <location>
        <begin position="213"/>
        <end position="237"/>
    </location>
</feature>
<name>A0A839QLL7_9MICC</name>
<dbReference type="PANTHER" id="PTHR36834">
    <property type="entry name" value="MEMBRANE PROTEIN-RELATED"/>
    <property type="match status" value="1"/>
</dbReference>
<protein>
    <submittedName>
        <fullName evidence="3">Glycopeptide antibiotics resistance protein</fullName>
    </submittedName>
</protein>
<dbReference type="InterPro" id="IPR053150">
    <property type="entry name" value="Teicoplanin_resist-assoc"/>
</dbReference>
<feature type="domain" description="VanZ-like" evidence="2">
    <location>
        <begin position="49"/>
        <end position="186"/>
    </location>
</feature>
<dbReference type="AlphaFoldDB" id="A0A839QLL7"/>
<comment type="caution">
    <text evidence="3">The sequence shown here is derived from an EMBL/GenBank/DDBJ whole genome shotgun (WGS) entry which is preliminary data.</text>
</comment>
<keyword evidence="1" id="KW-0472">Membrane</keyword>
<keyword evidence="1" id="KW-0812">Transmembrane</keyword>
<dbReference type="InterPro" id="IPR006976">
    <property type="entry name" value="VanZ-like"/>
</dbReference>
<feature type="transmembrane region" description="Helical" evidence="1">
    <location>
        <begin position="132"/>
        <end position="158"/>
    </location>
</feature>
<dbReference type="PANTHER" id="PTHR36834:SF1">
    <property type="entry name" value="INTEGRAL MEMBRANE PROTEIN"/>
    <property type="match status" value="1"/>
</dbReference>
<accession>A0A839QLL7</accession>
<dbReference type="EMBL" id="JACHVS010000002">
    <property type="protein sequence ID" value="MBB2997318.1"/>
    <property type="molecule type" value="Genomic_DNA"/>
</dbReference>
<evidence type="ECO:0000313" key="4">
    <source>
        <dbReference type="Proteomes" id="UP000523000"/>
    </source>
</evidence>
<keyword evidence="1" id="KW-1133">Transmembrane helix</keyword>
<dbReference type="RefSeq" id="WP_183512867.1">
    <property type="nucleotide sequence ID" value="NZ_BAABGK010000018.1"/>
</dbReference>
<reference evidence="3 4" key="1">
    <citation type="submission" date="2020-08" db="EMBL/GenBank/DDBJ databases">
        <title>Sequencing the genomes of 1000 actinobacteria strains.</title>
        <authorList>
            <person name="Klenk H.-P."/>
        </authorList>
    </citation>
    <scope>NUCLEOTIDE SEQUENCE [LARGE SCALE GENOMIC DNA]</scope>
    <source>
        <strain evidence="3 4">DSM 22826</strain>
    </source>
</reference>
<evidence type="ECO:0000256" key="1">
    <source>
        <dbReference type="SAM" id="Phobius"/>
    </source>
</evidence>
<feature type="transmembrane region" description="Helical" evidence="1">
    <location>
        <begin position="249"/>
        <end position="268"/>
    </location>
</feature>
<evidence type="ECO:0000313" key="3">
    <source>
        <dbReference type="EMBL" id="MBB2997318.1"/>
    </source>
</evidence>
<keyword evidence="4" id="KW-1185">Reference proteome</keyword>
<proteinExistence type="predicted"/>
<feature type="transmembrane region" description="Helical" evidence="1">
    <location>
        <begin position="39"/>
        <end position="60"/>
    </location>
</feature>
<feature type="transmembrane region" description="Helical" evidence="1">
    <location>
        <begin position="323"/>
        <end position="344"/>
    </location>
</feature>
<feature type="transmembrane region" description="Helical" evidence="1">
    <location>
        <begin position="6"/>
        <end position="27"/>
    </location>
</feature>